<evidence type="ECO:0000259" key="2">
    <source>
        <dbReference type="Pfam" id="PF17766"/>
    </source>
</evidence>
<protein>
    <submittedName>
        <fullName evidence="3">Subtilisin-like protease, fibronectin type-III domain</fullName>
    </submittedName>
</protein>
<evidence type="ECO:0000313" key="4">
    <source>
        <dbReference type="Proteomes" id="UP001370490"/>
    </source>
</evidence>
<feature type="domain" description="Subtilisin-like protease fibronectin type-III" evidence="2">
    <location>
        <begin position="11"/>
        <end position="63"/>
    </location>
</feature>
<dbReference type="Gene3D" id="2.60.40.2310">
    <property type="match status" value="1"/>
</dbReference>
<organism evidence="3 4">
    <name type="scientific">Dillenia turbinata</name>
    <dbReference type="NCBI Taxonomy" id="194707"/>
    <lineage>
        <taxon>Eukaryota</taxon>
        <taxon>Viridiplantae</taxon>
        <taxon>Streptophyta</taxon>
        <taxon>Embryophyta</taxon>
        <taxon>Tracheophyta</taxon>
        <taxon>Spermatophyta</taxon>
        <taxon>Magnoliopsida</taxon>
        <taxon>eudicotyledons</taxon>
        <taxon>Gunneridae</taxon>
        <taxon>Pentapetalae</taxon>
        <taxon>Dilleniales</taxon>
        <taxon>Dilleniaceae</taxon>
        <taxon>Dillenia</taxon>
    </lineage>
</organism>
<dbReference type="AlphaFoldDB" id="A0AAN8VP35"/>
<feature type="region of interest" description="Disordered" evidence="1">
    <location>
        <begin position="42"/>
        <end position="70"/>
    </location>
</feature>
<accession>A0AAN8VP35</accession>
<name>A0AAN8VP35_9MAGN</name>
<dbReference type="EMBL" id="JBAMMX010000008">
    <property type="protein sequence ID" value="KAK6935299.1"/>
    <property type="molecule type" value="Genomic_DNA"/>
</dbReference>
<proteinExistence type="predicted"/>
<sequence>MEKESNPNSSNDPKSGVNVTVNPTSLDFTEVNQKKIYAVTSGRANGNTPTAPFSQGFQLWPQGDSEQLIA</sequence>
<feature type="compositionally biased region" description="Polar residues" evidence="1">
    <location>
        <begin position="42"/>
        <end position="57"/>
    </location>
</feature>
<keyword evidence="3" id="KW-0645">Protease</keyword>
<evidence type="ECO:0000313" key="3">
    <source>
        <dbReference type="EMBL" id="KAK6935299.1"/>
    </source>
</evidence>
<keyword evidence="3" id="KW-0378">Hydrolase</keyword>
<feature type="region of interest" description="Disordered" evidence="1">
    <location>
        <begin position="1"/>
        <end position="22"/>
    </location>
</feature>
<gene>
    <name evidence="3" type="ORF">RJ641_035454</name>
</gene>
<reference evidence="3 4" key="1">
    <citation type="submission" date="2023-12" db="EMBL/GenBank/DDBJ databases">
        <title>A high-quality genome assembly for Dillenia turbinata (Dilleniales).</title>
        <authorList>
            <person name="Chanderbali A."/>
        </authorList>
    </citation>
    <scope>NUCLEOTIDE SEQUENCE [LARGE SCALE GENOMIC DNA]</scope>
    <source>
        <strain evidence="3">LSX21</strain>
        <tissue evidence="3">Leaf</tissue>
    </source>
</reference>
<dbReference type="GO" id="GO:0006508">
    <property type="term" value="P:proteolysis"/>
    <property type="evidence" value="ECO:0007669"/>
    <property type="project" value="UniProtKB-KW"/>
</dbReference>
<dbReference type="InterPro" id="IPR041469">
    <property type="entry name" value="Subtilisin-like_FN3"/>
</dbReference>
<evidence type="ECO:0000256" key="1">
    <source>
        <dbReference type="SAM" id="MobiDB-lite"/>
    </source>
</evidence>
<comment type="caution">
    <text evidence="3">The sequence shown here is derived from an EMBL/GenBank/DDBJ whole genome shotgun (WGS) entry which is preliminary data.</text>
</comment>
<dbReference type="Proteomes" id="UP001370490">
    <property type="component" value="Unassembled WGS sequence"/>
</dbReference>
<keyword evidence="4" id="KW-1185">Reference proteome</keyword>
<dbReference type="Pfam" id="PF17766">
    <property type="entry name" value="fn3_6"/>
    <property type="match status" value="1"/>
</dbReference>
<dbReference type="GO" id="GO:0008233">
    <property type="term" value="F:peptidase activity"/>
    <property type="evidence" value="ECO:0007669"/>
    <property type="project" value="UniProtKB-KW"/>
</dbReference>